<dbReference type="Proteomes" id="UP001599542">
    <property type="component" value="Unassembled WGS sequence"/>
</dbReference>
<evidence type="ECO:0000256" key="1">
    <source>
        <dbReference type="SAM" id="MobiDB-lite"/>
    </source>
</evidence>
<feature type="region of interest" description="Disordered" evidence="1">
    <location>
        <begin position="1"/>
        <end position="27"/>
    </location>
</feature>
<protein>
    <recommendedName>
        <fullName evidence="4">SMI1/KNR4 family protein</fullName>
    </recommendedName>
</protein>
<evidence type="ECO:0000313" key="3">
    <source>
        <dbReference type="Proteomes" id="UP001599542"/>
    </source>
</evidence>
<gene>
    <name evidence="2" type="ORF">ACFW6T_12685</name>
</gene>
<reference evidence="2 3" key="1">
    <citation type="submission" date="2024-09" db="EMBL/GenBank/DDBJ databases">
        <title>The Natural Products Discovery Center: Release of the First 8490 Sequenced Strains for Exploring Actinobacteria Biosynthetic Diversity.</title>
        <authorList>
            <person name="Kalkreuter E."/>
            <person name="Kautsar S.A."/>
            <person name="Yang D."/>
            <person name="Bader C.D."/>
            <person name="Teijaro C.N."/>
            <person name="Fluegel L."/>
            <person name="Davis C.M."/>
            <person name="Simpson J.R."/>
            <person name="Lauterbach L."/>
            <person name="Steele A.D."/>
            <person name="Gui C."/>
            <person name="Meng S."/>
            <person name="Li G."/>
            <person name="Viehrig K."/>
            <person name="Ye F."/>
            <person name="Su P."/>
            <person name="Kiefer A.F."/>
            <person name="Nichols A."/>
            <person name="Cepeda A.J."/>
            <person name="Yan W."/>
            <person name="Fan B."/>
            <person name="Jiang Y."/>
            <person name="Adhikari A."/>
            <person name="Zheng C.-J."/>
            <person name="Schuster L."/>
            <person name="Cowan T.M."/>
            <person name="Smanski M.J."/>
            <person name="Chevrette M.G."/>
            <person name="De Carvalho L.P.S."/>
            <person name="Shen B."/>
        </authorList>
    </citation>
    <scope>NUCLEOTIDE SEQUENCE [LARGE SCALE GENOMIC DNA]</scope>
    <source>
        <strain evidence="2 3">NPDC058753</strain>
    </source>
</reference>
<evidence type="ECO:0000313" key="2">
    <source>
        <dbReference type="EMBL" id="MFE1352836.1"/>
    </source>
</evidence>
<organism evidence="2 3">
    <name type="scientific">Kitasatospora phosalacinea</name>
    <dbReference type="NCBI Taxonomy" id="2065"/>
    <lineage>
        <taxon>Bacteria</taxon>
        <taxon>Bacillati</taxon>
        <taxon>Actinomycetota</taxon>
        <taxon>Actinomycetes</taxon>
        <taxon>Kitasatosporales</taxon>
        <taxon>Streptomycetaceae</taxon>
        <taxon>Kitasatospora</taxon>
    </lineage>
</organism>
<keyword evidence="3" id="KW-1185">Reference proteome</keyword>
<comment type="caution">
    <text evidence="2">The sequence shown here is derived from an EMBL/GenBank/DDBJ whole genome shotgun (WGS) entry which is preliminary data.</text>
</comment>
<accession>A0ABW6GJF5</accession>
<sequence length="200" mass="21618">MFTQRSGGRPGRCRTTPLRCPHDRSGPGPSLIDAVRTHEDAAGFLAWPGELDLDHYEHVEPVHLASGARLEGFAKDGAGGTYFFCGEGGEERPVLYADSEGGAALLAVGLPELLRLLLVAPWWRDCREFTAEESREIAAEYLEDEPDLLAGRAAAAAALGLELPAEAEALALLRERATVTGRDYRLVFTPEGTEYRGLIG</sequence>
<dbReference type="RefSeq" id="WP_380329243.1">
    <property type="nucleotide sequence ID" value="NZ_JBHYPW010000055.1"/>
</dbReference>
<name>A0ABW6GJF5_9ACTN</name>
<dbReference type="EMBL" id="JBHYPX010000020">
    <property type="protein sequence ID" value="MFE1352836.1"/>
    <property type="molecule type" value="Genomic_DNA"/>
</dbReference>
<evidence type="ECO:0008006" key="4">
    <source>
        <dbReference type="Google" id="ProtNLM"/>
    </source>
</evidence>
<proteinExistence type="predicted"/>